<dbReference type="OrthoDB" id="6337960at2759"/>
<keyword evidence="3" id="KW-1185">Reference proteome</keyword>
<dbReference type="InterPro" id="IPR038832">
    <property type="entry name" value="CDCA3"/>
</dbReference>
<comment type="caution">
    <text evidence="2">The sequence shown here is derived from an EMBL/GenBank/DDBJ whole genome shotgun (WGS) entry which is preliminary data.</text>
</comment>
<accession>A0A8J6JRS0</accession>
<feature type="compositionally biased region" description="Polar residues" evidence="1">
    <location>
        <begin position="199"/>
        <end position="210"/>
    </location>
</feature>
<dbReference type="AlphaFoldDB" id="A0A8J6JRS0"/>
<gene>
    <name evidence="2" type="ORF">GDO78_022654</name>
</gene>
<protein>
    <recommendedName>
        <fullName evidence="4">Cell division cycle-associated protein 3</fullName>
    </recommendedName>
</protein>
<feature type="compositionally biased region" description="Acidic residues" evidence="1">
    <location>
        <begin position="133"/>
        <end position="144"/>
    </location>
</feature>
<evidence type="ECO:0000313" key="3">
    <source>
        <dbReference type="Proteomes" id="UP000770717"/>
    </source>
</evidence>
<reference evidence="2" key="1">
    <citation type="thesis" date="2020" institute="ProQuest LLC" country="789 East Eisenhower Parkway, Ann Arbor, MI, USA">
        <title>Comparative Genomics and Chromosome Evolution.</title>
        <authorList>
            <person name="Mudd A.B."/>
        </authorList>
    </citation>
    <scope>NUCLEOTIDE SEQUENCE</scope>
    <source>
        <strain evidence="2">HN-11 Male</strain>
        <tissue evidence="2">Kidney and liver</tissue>
    </source>
</reference>
<evidence type="ECO:0008006" key="4">
    <source>
        <dbReference type="Google" id="ProtNLM"/>
    </source>
</evidence>
<organism evidence="2 3">
    <name type="scientific">Eleutherodactylus coqui</name>
    <name type="common">Puerto Rican coqui</name>
    <dbReference type="NCBI Taxonomy" id="57060"/>
    <lineage>
        <taxon>Eukaryota</taxon>
        <taxon>Metazoa</taxon>
        <taxon>Chordata</taxon>
        <taxon>Craniata</taxon>
        <taxon>Vertebrata</taxon>
        <taxon>Euteleostomi</taxon>
        <taxon>Amphibia</taxon>
        <taxon>Batrachia</taxon>
        <taxon>Anura</taxon>
        <taxon>Neobatrachia</taxon>
        <taxon>Hyloidea</taxon>
        <taxon>Eleutherodactylidae</taxon>
        <taxon>Eleutherodactylinae</taxon>
        <taxon>Eleutherodactylus</taxon>
        <taxon>Eleutherodactylus</taxon>
    </lineage>
</organism>
<sequence>MGGTDSRVEQVTPSRPLLNRHLARVVDPRSPTVGIPRTPIEVAGSPQCSPVVAQEEEMTEPAGVDDPRSPTQGIVRTPLRPSLHTSLNLLVKQLSDVFVTEDSGIADGSDPNKEAPVETPEEQTASDAVIAPAEEEEKEVEFAEEALTSLAEPTPPSVQPQRPRCKSPRAAGAKNIRQRPRKALVSSAHGRSPLKILQEDNSPNTAMQNRQVKIPFQSEQPASLRNMKMSHCSWEISQNKENAQYTQSDG</sequence>
<dbReference type="EMBL" id="WNTK01000861">
    <property type="protein sequence ID" value="KAG9468485.1"/>
    <property type="molecule type" value="Genomic_DNA"/>
</dbReference>
<evidence type="ECO:0000256" key="1">
    <source>
        <dbReference type="SAM" id="MobiDB-lite"/>
    </source>
</evidence>
<feature type="region of interest" description="Disordered" evidence="1">
    <location>
        <begin position="29"/>
        <end position="79"/>
    </location>
</feature>
<feature type="region of interest" description="Disordered" evidence="1">
    <location>
        <begin position="102"/>
        <end position="210"/>
    </location>
</feature>
<dbReference type="Proteomes" id="UP000770717">
    <property type="component" value="Unassembled WGS sequence"/>
</dbReference>
<dbReference type="PANTHER" id="PTHR34756:SF1">
    <property type="entry name" value="CELL DIVISION CYCLE-ASSOCIATED PROTEIN 3"/>
    <property type="match status" value="1"/>
</dbReference>
<evidence type="ECO:0000313" key="2">
    <source>
        <dbReference type="EMBL" id="KAG9468485.1"/>
    </source>
</evidence>
<name>A0A8J6JRS0_ELECQ</name>
<dbReference type="PANTHER" id="PTHR34756">
    <property type="entry name" value="CELL DIVISION CYCLE-ASSOCIATED PROTEIN 3"/>
    <property type="match status" value="1"/>
</dbReference>
<proteinExistence type="predicted"/>